<gene>
    <name evidence="1" type="ORF">EMQ_1669</name>
</gene>
<dbReference type="AlphaFoldDB" id="A0AB33IDC3"/>
<name>A0AB33IDC3_ACEAC</name>
<evidence type="ECO:0000313" key="2">
    <source>
        <dbReference type="Proteomes" id="UP000516424"/>
    </source>
</evidence>
<dbReference type="EMBL" id="AP023410">
    <property type="protein sequence ID" value="BCK76063.1"/>
    <property type="molecule type" value="Genomic_DNA"/>
</dbReference>
<proteinExistence type="predicted"/>
<sequence length="55" mass="5926">MEVASLFRYPAQITEAGQAGPDVEQNDMEAGQGIMALQLHAQKQGSVETRSGSQY</sequence>
<protein>
    <submittedName>
        <fullName evidence="1">Uncharacterized protein</fullName>
    </submittedName>
</protein>
<organism evidence="1 2">
    <name type="scientific">Acetobacter aceti NBRC 14818</name>
    <dbReference type="NCBI Taxonomy" id="887700"/>
    <lineage>
        <taxon>Bacteria</taxon>
        <taxon>Pseudomonadati</taxon>
        <taxon>Pseudomonadota</taxon>
        <taxon>Alphaproteobacteria</taxon>
        <taxon>Acetobacterales</taxon>
        <taxon>Acetobacteraceae</taxon>
        <taxon>Acetobacter</taxon>
        <taxon>Acetobacter subgen. Acetobacter</taxon>
    </lineage>
</organism>
<reference evidence="1 2" key="1">
    <citation type="journal article" date="2011" name="Microbiology">
        <title>Transcriptome response to different carbon sources in Acetobacter aceti.</title>
        <authorList>
            <person name="Sakurai K."/>
            <person name="Arai H."/>
            <person name="Ishii M."/>
            <person name="Igarashi Y."/>
        </authorList>
    </citation>
    <scope>NUCLEOTIDE SEQUENCE [LARGE SCALE GENOMIC DNA]</scope>
    <source>
        <strain evidence="1 2">NBRC 14818</strain>
    </source>
</reference>
<dbReference type="Proteomes" id="UP000516424">
    <property type="component" value="Chromosome"/>
</dbReference>
<evidence type="ECO:0000313" key="1">
    <source>
        <dbReference type="EMBL" id="BCK76063.1"/>
    </source>
</evidence>
<keyword evidence="2" id="KW-1185">Reference proteome</keyword>
<accession>A0AB33IDC3</accession>